<evidence type="ECO:0000313" key="1">
    <source>
        <dbReference type="EMBL" id="TCP31343.1"/>
    </source>
</evidence>
<dbReference type="EMBL" id="SLXK01000003">
    <property type="protein sequence ID" value="TCP31343.1"/>
    <property type="molecule type" value="Genomic_DNA"/>
</dbReference>
<dbReference type="AlphaFoldDB" id="A0A4R2P8N9"/>
<accession>A0A4R2P8N9</accession>
<comment type="caution">
    <text evidence="1">The sequence shown here is derived from an EMBL/GenBank/DDBJ whole genome shotgun (WGS) entry which is preliminary data.</text>
</comment>
<evidence type="ECO:0000313" key="2">
    <source>
        <dbReference type="Proteomes" id="UP000295416"/>
    </source>
</evidence>
<name>A0A4R2P8N9_9BACL</name>
<gene>
    <name evidence="1" type="ORF">EV207_103228</name>
</gene>
<keyword evidence="2" id="KW-1185">Reference proteome</keyword>
<proteinExistence type="predicted"/>
<dbReference type="Proteomes" id="UP000295416">
    <property type="component" value="Unassembled WGS sequence"/>
</dbReference>
<reference evidence="1 2" key="1">
    <citation type="submission" date="2019-03" db="EMBL/GenBank/DDBJ databases">
        <title>Genomic Encyclopedia of Type Strains, Phase IV (KMG-IV): sequencing the most valuable type-strain genomes for metagenomic binning, comparative biology and taxonomic classification.</title>
        <authorList>
            <person name="Goeker M."/>
        </authorList>
    </citation>
    <scope>NUCLEOTIDE SEQUENCE [LARGE SCALE GENOMIC DNA]</scope>
    <source>
        <strain evidence="1 2">DSM 19377</strain>
    </source>
</reference>
<organism evidence="1 2">
    <name type="scientific">Scopulibacillus darangshiensis</name>
    <dbReference type="NCBI Taxonomy" id="442528"/>
    <lineage>
        <taxon>Bacteria</taxon>
        <taxon>Bacillati</taxon>
        <taxon>Bacillota</taxon>
        <taxon>Bacilli</taxon>
        <taxon>Bacillales</taxon>
        <taxon>Sporolactobacillaceae</taxon>
        <taxon>Scopulibacillus</taxon>
    </lineage>
</organism>
<protein>
    <submittedName>
        <fullName evidence="1">Uncharacterized protein</fullName>
    </submittedName>
</protein>
<sequence>MDTYYAVIFRTEQGSVGYENISKNGLISRFSAWIY</sequence>